<dbReference type="GO" id="GO:0016020">
    <property type="term" value="C:membrane"/>
    <property type="evidence" value="ECO:0007669"/>
    <property type="project" value="UniProtKB-SubCell"/>
</dbReference>
<protein>
    <submittedName>
        <fullName evidence="12">Sugar carrier protein C</fullName>
    </submittedName>
</protein>
<evidence type="ECO:0000256" key="3">
    <source>
        <dbReference type="ARBA" id="ARBA00022448"/>
    </source>
</evidence>
<dbReference type="PRINTS" id="PR00171">
    <property type="entry name" value="SUGRTRNSPORT"/>
</dbReference>
<comment type="caution">
    <text evidence="12">The sequence shown here is derived from an EMBL/GenBank/DDBJ whole genome shotgun (WGS) entry which is preliminary data.</text>
</comment>
<reference evidence="12" key="2">
    <citation type="submission" date="2023-04" db="EMBL/GenBank/DDBJ databases">
        <authorList>
            <person name="Bruccoleri R.E."/>
            <person name="Oakeley E.J."/>
            <person name="Faust A.-M."/>
            <person name="Dessus-Babus S."/>
            <person name="Altorfer M."/>
            <person name="Burckhardt D."/>
            <person name="Oertli M."/>
            <person name="Naumann U."/>
            <person name="Petersen F."/>
            <person name="Wong J."/>
        </authorList>
    </citation>
    <scope>NUCLEOTIDE SEQUENCE</scope>
    <source>
        <strain evidence="12">GSM-AAB239-AS_SAM_17_03QT</strain>
        <tissue evidence="12">Leaf</tissue>
    </source>
</reference>
<evidence type="ECO:0000256" key="4">
    <source>
        <dbReference type="ARBA" id="ARBA00022597"/>
    </source>
</evidence>
<dbReference type="NCBIfam" id="TIGR00879">
    <property type="entry name" value="SP"/>
    <property type="match status" value="1"/>
</dbReference>
<dbReference type="GO" id="GO:0015145">
    <property type="term" value="F:monosaccharide transmembrane transporter activity"/>
    <property type="evidence" value="ECO:0007669"/>
    <property type="project" value="InterPro"/>
</dbReference>
<dbReference type="SUPFAM" id="SSF103473">
    <property type="entry name" value="MFS general substrate transporter"/>
    <property type="match status" value="1"/>
</dbReference>
<dbReference type="EMBL" id="JANAVB010012195">
    <property type="protein sequence ID" value="KAJ6836435.1"/>
    <property type="molecule type" value="Genomic_DNA"/>
</dbReference>
<evidence type="ECO:0000259" key="11">
    <source>
        <dbReference type="PROSITE" id="PS50850"/>
    </source>
</evidence>
<evidence type="ECO:0000256" key="5">
    <source>
        <dbReference type="ARBA" id="ARBA00022692"/>
    </source>
</evidence>
<evidence type="ECO:0000256" key="8">
    <source>
        <dbReference type="ARBA" id="ARBA00023136"/>
    </source>
</evidence>
<dbReference type="PROSITE" id="PS50850">
    <property type="entry name" value="MFS"/>
    <property type="match status" value="1"/>
</dbReference>
<keyword evidence="8 10" id="KW-0472">Membrane</keyword>
<feature type="transmembrane region" description="Helical" evidence="10">
    <location>
        <begin position="181"/>
        <end position="201"/>
    </location>
</feature>
<dbReference type="Pfam" id="PF00083">
    <property type="entry name" value="Sugar_tr"/>
    <property type="match status" value="1"/>
</dbReference>
<dbReference type="PANTHER" id="PTHR23500">
    <property type="entry name" value="SOLUTE CARRIER FAMILY 2, FACILITATED GLUCOSE TRANSPORTER"/>
    <property type="match status" value="1"/>
</dbReference>
<feature type="transmembrane region" description="Helical" evidence="10">
    <location>
        <begin position="116"/>
        <end position="140"/>
    </location>
</feature>
<feature type="transmembrane region" description="Helical" evidence="10">
    <location>
        <begin position="152"/>
        <end position="174"/>
    </location>
</feature>
<dbReference type="InterPro" id="IPR005829">
    <property type="entry name" value="Sugar_transporter_CS"/>
</dbReference>
<name>A0AAX6H7S8_IRIPA</name>
<evidence type="ECO:0000256" key="1">
    <source>
        <dbReference type="ARBA" id="ARBA00004141"/>
    </source>
</evidence>
<dbReference type="AlphaFoldDB" id="A0AAX6H7S8"/>
<feature type="domain" description="Major facilitator superfamily (MFS) profile" evidence="11">
    <location>
        <begin position="1"/>
        <end position="310"/>
    </location>
</feature>
<dbReference type="InterPro" id="IPR003663">
    <property type="entry name" value="Sugar/inositol_transpt"/>
</dbReference>
<keyword evidence="13" id="KW-1185">Reference proteome</keyword>
<dbReference type="PANTHER" id="PTHR23500:SF574">
    <property type="entry name" value="SUGAR TRANSPORT PROTEIN 1"/>
    <property type="match status" value="1"/>
</dbReference>
<evidence type="ECO:0000256" key="7">
    <source>
        <dbReference type="ARBA" id="ARBA00022989"/>
    </source>
</evidence>
<gene>
    <name evidence="12" type="ORF">M6B38_327735</name>
</gene>
<feature type="transmembrane region" description="Helical" evidence="10">
    <location>
        <begin position="256"/>
        <end position="279"/>
    </location>
</feature>
<dbReference type="Gene3D" id="1.20.1250.20">
    <property type="entry name" value="MFS general substrate transporter like domains"/>
    <property type="match status" value="1"/>
</dbReference>
<dbReference type="FunFam" id="1.20.1250.20:FF:000931">
    <property type="entry name" value="Sugar transport protein 3"/>
    <property type="match status" value="1"/>
</dbReference>
<dbReference type="CDD" id="cd17361">
    <property type="entry name" value="MFS_STP"/>
    <property type="match status" value="1"/>
</dbReference>
<feature type="transmembrane region" description="Helical" evidence="10">
    <location>
        <begin position="31"/>
        <end position="54"/>
    </location>
</feature>
<dbReference type="GO" id="GO:0015293">
    <property type="term" value="F:symporter activity"/>
    <property type="evidence" value="ECO:0007669"/>
    <property type="project" value="UniProtKB-KW"/>
</dbReference>
<dbReference type="Proteomes" id="UP001140949">
    <property type="component" value="Unassembled WGS sequence"/>
</dbReference>
<sequence>MLNIAFQQMITIGIFCANLINYGTSRIKGGWGWRVSLGLAAVPALVITLGSLALPDTPNSLLERGKEEKARAQLRRVRGTEDIHMEFEDLVAACDQAKLVKHPWANILKRKYRPQLTMCILIPFFQQITGMNVIMFYAPVLFKTMGFGNDASLMSAVITGLVNMLATFVSVAIVDRLGRRILFLQGGAQMAICQIIVGVFIMKTFGTTGVVGEIPKTSATLLLVFICFFVAAFAWSWAPLGWLVPSEICPLEIRSAGTSINVSVNMLFTFFIAQAFLAMFCHMKFGLFFFFGAWVVIMTVYIAFFLPETKNVPIEEMHLIWKKHWYWSRFVEEGDKPGNNRDTAAN</sequence>
<evidence type="ECO:0000313" key="12">
    <source>
        <dbReference type="EMBL" id="KAJ6836435.1"/>
    </source>
</evidence>
<feature type="transmembrane region" description="Helical" evidence="10">
    <location>
        <begin position="221"/>
        <end position="244"/>
    </location>
</feature>
<keyword evidence="5 10" id="KW-0812">Transmembrane</keyword>
<keyword evidence="4" id="KW-0762">Sugar transport</keyword>
<evidence type="ECO:0000256" key="6">
    <source>
        <dbReference type="ARBA" id="ARBA00022847"/>
    </source>
</evidence>
<evidence type="ECO:0000256" key="9">
    <source>
        <dbReference type="RuleBase" id="RU003346"/>
    </source>
</evidence>
<evidence type="ECO:0000256" key="10">
    <source>
        <dbReference type="SAM" id="Phobius"/>
    </source>
</evidence>
<evidence type="ECO:0000256" key="2">
    <source>
        <dbReference type="ARBA" id="ARBA00010992"/>
    </source>
</evidence>
<dbReference type="InterPro" id="IPR036259">
    <property type="entry name" value="MFS_trans_sf"/>
</dbReference>
<proteinExistence type="inferred from homology"/>
<accession>A0AAX6H7S8</accession>
<feature type="transmembrane region" description="Helical" evidence="10">
    <location>
        <begin position="285"/>
        <end position="306"/>
    </location>
</feature>
<reference evidence="12" key="1">
    <citation type="journal article" date="2023" name="GigaByte">
        <title>Genome assembly of the bearded iris, Iris pallida Lam.</title>
        <authorList>
            <person name="Bruccoleri R.E."/>
            <person name="Oakeley E.J."/>
            <person name="Faust A.M.E."/>
            <person name="Altorfer M."/>
            <person name="Dessus-Babus S."/>
            <person name="Burckhardt D."/>
            <person name="Oertli M."/>
            <person name="Naumann U."/>
            <person name="Petersen F."/>
            <person name="Wong J."/>
        </authorList>
    </citation>
    <scope>NUCLEOTIDE SEQUENCE</scope>
    <source>
        <strain evidence="12">GSM-AAB239-AS_SAM_17_03QT</strain>
    </source>
</reference>
<dbReference type="InterPro" id="IPR005828">
    <property type="entry name" value="MFS_sugar_transport-like"/>
</dbReference>
<dbReference type="InterPro" id="IPR044778">
    <property type="entry name" value="MFS_STP/MST-like_plant"/>
</dbReference>
<dbReference type="InterPro" id="IPR045262">
    <property type="entry name" value="STP/PLT_plant"/>
</dbReference>
<comment type="similarity">
    <text evidence="2 9">Belongs to the major facilitator superfamily. Sugar transporter (TC 2.A.1.1) family.</text>
</comment>
<keyword evidence="3 9" id="KW-0813">Transport</keyword>
<dbReference type="InterPro" id="IPR020846">
    <property type="entry name" value="MFS_dom"/>
</dbReference>
<comment type="subcellular location">
    <subcellularLocation>
        <location evidence="1">Membrane</location>
        <topology evidence="1">Multi-pass membrane protein</topology>
    </subcellularLocation>
</comment>
<evidence type="ECO:0000313" key="13">
    <source>
        <dbReference type="Proteomes" id="UP001140949"/>
    </source>
</evidence>
<keyword evidence="6" id="KW-0769">Symport</keyword>
<organism evidence="12 13">
    <name type="scientific">Iris pallida</name>
    <name type="common">Sweet iris</name>
    <dbReference type="NCBI Taxonomy" id="29817"/>
    <lineage>
        <taxon>Eukaryota</taxon>
        <taxon>Viridiplantae</taxon>
        <taxon>Streptophyta</taxon>
        <taxon>Embryophyta</taxon>
        <taxon>Tracheophyta</taxon>
        <taxon>Spermatophyta</taxon>
        <taxon>Magnoliopsida</taxon>
        <taxon>Liliopsida</taxon>
        <taxon>Asparagales</taxon>
        <taxon>Iridaceae</taxon>
        <taxon>Iridoideae</taxon>
        <taxon>Irideae</taxon>
        <taxon>Iris</taxon>
    </lineage>
</organism>
<dbReference type="PROSITE" id="PS00216">
    <property type="entry name" value="SUGAR_TRANSPORT_1"/>
    <property type="match status" value="1"/>
</dbReference>
<keyword evidence="7 10" id="KW-1133">Transmembrane helix</keyword>